<dbReference type="PRINTS" id="PR00385">
    <property type="entry name" value="P450"/>
</dbReference>
<keyword evidence="10 15" id="KW-0560">Oxidoreductase</keyword>
<evidence type="ECO:0000256" key="10">
    <source>
        <dbReference type="ARBA" id="ARBA00023002"/>
    </source>
</evidence>
<evidence type="ECO:0000256" key="14">
    <source>
        <dbReference type="PIRSR" id="PIRSR602401-1"/>
    </source>
</evidence>
<evidence type="ECO:0000256" key="7">
    <source>
        <dbReference type="ARBA" id="ARBA00022723"/>
    </source>
</evidence>
<dbReference type="InterPro" id="IPR001128">
    <property type="entry name" value="Cyt_P450"/>
</dbReference>
<evidence type="ECO:0000256" key="1">
    <source>
        <dbReference type="ARBA" id="ARBA00001971"/>
    </source>
</evidence>
<dbReference type="PANTHER" id="PTHR24291:SF189">
    <property type="entry name" value="CYTOCHROME P450 4C3-RELATED"/>
    <property type="match status" value="1"/>
</dbReference>
<gene>
    <name evidence="16" type="ORF">NQ315_015609</name>
</gene>
<dbReference type="InterPro" id="IPR036396">
    <property type="entry name" value="Cyt_P450_sf"/>
</dbReference>
<dbReference type="AlphaFoldDB" id="A0AAV8W3D0"/>
<evidence type="ECO:0000256" key="2">
    <source>
        <dbReference type="ARBA" id="ARBA00003690"/>
    </source>
</evidence>
<comment type="subcellular location">
    <subcellularLocation>
        <location evidence="4">Endoplasmic reticulum membrane</location>
        <topology evidence="4">Peripheral membrane protein</topology>
    </subcellularLocation>
    <subcellularLocation>
        <location evidence="3">Microsome membrane</location>
        <topology evidence="3">Peripheral membrane protein</topology>
    </subcellularLocation>
</comment>
<dbReference type="InterPro" id="IPR002401">
    <property type="entry name" value="Cyt_P450_E_grp-I"/>
</dbReference>
<dbReference type="PRINTS" id="PR00463">
    <property type="entry name" value="EP450I"/>
</dbReference>
<dbReference type="PANTHER" id="PTHR24291">
    <property type="entry name" value="CYTOCHROME P450 FAMILY 4"/>
    <property type="match status" value="1"/>
</dbReference>
<dbReference type="InterPro" id="IPR017972">
    <property type="entry name" value="Cyt_P450_CS"/>
</dbReference>
<evidence type="ECO:0000256" key="8">
    <source>
        <dbReference type="ARBA" id="ARBA00022824"/>
    </source>
</evidence>
<keyword evidence="13" id="KW-0472">Membrane</keyword>
<proteinExistence type="inferred from homology"/>
<evidence type="ECO:0000313" key="16">
    <source>
        <dbReference type="EMBL" id="KAJ8920819.1"/>
    </source>
</evidence>
<evidence type="ECO:0000256" key="12">
    <source>
        <dbReference type="ARBA" id="ARBA00023033"/>
    </source>
</evidence>
<evidence type="ECO:0000256" key="3">
    <source>
        <dbReference type="ARBA" id="ARBA00004174"/>
    </source>
</evidence>
<keyword evidence="12 15" id="KW-0503">Monooxygenase</keyword>
<evidence type="ECO:0000256" key="9">
    <source>
        <dbReference type="ARBA" id="ARBA00022848"/>
    </source>
</evidence>
<evidence type="ECO:0000313" key="17">
    <source>
        <dbReference type="Proteomes" id="UP001159042"/>
    </source>
</evidence>
<comment type="caution">
    <text evidence="16">The sequence shown here is derived from an EMBL/GenBank/DDBJ whole genome shotgun (WGS) entry which is preliminary data.</text>
</comment>
<dbReference type="Proteomes" id="UP001159042">
    <property type="component" value="Unassembled WGS sequence"/>
</dbReference>
<dbReference type="InterPro" id="IPR050196">
    <property type="entry name" value="Cytochrome_P450_Monoox"/>
</dbReference>
<dbReference type="GO" id="GO:0005789">
    <property type="term" value="C:endoplasmic reticulum membrane"/>
    <property type="evidence" value="ECO:0007669"/>
    <property type="project" value="UniProtKB-SubCell"/>
</dbReference>
<keyword evidence="7 14" id="KW-0479">Metal-binding</keyword>
<evidence type="ECO:0000256" key="11">
    <source>
        <dbReference type="ARBA" id="ARBA00023004"/>
    </source>
</evidence>
<dbReference type="SUPFAM" id="SSF48264">
    <property type="entry name" value="Cytochrome P450"/>
    <property type="match status" value="1"/>
</dbReference>
<keyword evidence="17" id="KW-1185">Reference proteome</keyword>
<evidence type="ECO:0000256" key="6">
    <source>
        <dbReference type="ARBA" id="ARBA00022617"/>
    </source>
</evidence>
<dbReference type="GO" id="GO:0005506">
    <property type="term" value="F:iron ion binding"/>
    <property type="evidence" value="ECO:0007669"/>
    <property type="project" value="InterPro"/>
</dbReference>
<keyword evidence="11 14" id="KW-0408">Iron</keyword>
<sequence length="148" mass="17036">ELKFMERCIKETLRIYPSVPFIARVLEEDVIASNGCVIPKGAPAHIHIYDIHRNPKIWSNPEKFDPDRFLPENCRNRHPFAYVPFSAGPRNCIGQKFALLELKVALCGILRNFKLEPVDTPESIVLITDIVLRAENETVRVKFVPREK</sequence>
<dbReference type="GO" id="GO:0016705">
    <property type="term" value="F:oxidoreductase activity, acting on paired donors, with incorporation or reduction of molecular oxygen"/>
    <property type="evidence" value="ECO:0007669"/>
    <property type="project" value="InterPro"/>
</dbReference>
<evidence type="ECO:0000256" key="4">
    <source>
        <dbReference type="ARBA" id="ARBA00004406"/>
    </source>
</evidence>
<evidence type="ECO:0000256" key="15">
    <source>
        <dbReference type="RuleBase" id="RU000461"/>
    </source>
</evidence>
<keyword evidence="9" id="KW-0492">Microsome</keyword>
<feature type="binding site" description="axial binding residue" evidence="14">
    <location>
        <position position="92"/>
    </location>
    <ligand>
        <name>heme</name>
        <dbReference type="ChEBI" id="CHEBI:30413"/>
    </ligand>
    <ligandPart>
        <name>Fe</name>
        <dbReference type="ChEBI" id="CHEBI:18248"/>
    </ligandPart>
</feature>
<reference evidence="16 17" key="1">
    <citation type="journal article" date="2023" name="Insect Mol. Biol.">
        <title>Genome sequencing provides insights into the evolution of gene families encoding plant cell wall-degrading enzymes in longhorned beetles.</title>
        <authorList>
            <person name="Shin N.R."/>
            <person name="Okamura Y."/>
            <person name="Kirsch R."/>
            <person name="Pauchet Y."/>
        </authorList>
    </citation>
    <scope>NUCLEOTIDE SEQUENCE [LARGE SCALE GENOMIC DNA]</scope>
    <source>
        <strain evidence="16">EAD_L_NR</strain>
    </source>
</reference>
<organism evidence="16 17">
    <name type="scientific">Exocentrus adspersus</name>
    <dbReference type="NCBI Taxonomy" id="1586481"/>
    <lineage>
        <taxon>Eukaryota</taxon>
        <taxon>Metazoa</taxon>
        <taxon>Ecdysozoa</taxon>
        <taxon>Arthropoda</taxon>
        <taxon>Hexapoda</taxon>
        <taxon>Insecta</taxon>
        <taxon>Pterygota</taxon>
        <taxon>Neoptera</taxon>
        <taxon>Endopterygota</taxon>
        <taxon>Coleoptera</taxon>
        <taxon>Polyphaga</taxon>
        <taxon>Cucujiformia</taxon>
        <taxon>Chrysomeloidea</taxon>
        <taxon>Cerambycidae</taxon>
        <taxon>Lamiinae</taxon>
        <taxon>Acanthocinini</taxon>
        <taxon>Exocentrus</taxon>
    </lineage>
</organism>
<evidence type="ECO:0000256" key="13">
    <source>
        <dbReference type="ARBA" id="ARBA00023136"/>
    </source>
</evidence>
<dbReference type="PROSITE" id="PS00086">
    <property type="entry name" value="CYTOCHROME_P450"/>
    <property type="match status" value="1"/>
</dbReference>
<protein>
    <recommendedName>
        <fullName evidence="18">Cytochrome P450</fullName>
    </recommendedName>
</protein>
<comment type="function">
    <text evidence="2">May be involved in the metabolism of insect hormones and in the breakdown of synthetic insecticides.</text>
</comment>
<name>A0AAV8W3D0_9CUCU</name>
<keyword evidence="6 14" id="KW-0349">Heme</keyword>
<dbReference type="Gene3D" id="1.10.630.10">
    <property type="entry name" value="Cytochrome P450"/>
    <property type="match status" value="1"/>
</dbReference>
<dbReference type="GO" id="GO:0004497">
    <property type="term" value="F:monooxygenase activity"/>
    <property type="evidence" value="ECO:0007669"/>
    <property type="project" value="UniProtKB-KW"/>
</dbReference>
<accession>A0AAV8W3D0</accession>
<comment type="cofactor">
    <cofactor evidence="1 14">
        <name>heme</name>
        <dbReference type="ChEBI" id="CHEBI:30413"/>
    </cofactor>
</comment>
<feature type="non-terminal residue" evidence="16">
    <location>
        <position position="1"/>
    </location>
</feature>
<dbReference type="GO" id="GO:0020037">
    <property type="term" value="F:heme binding"/>
    <property type="evidence" value="ECO:0007669"/>
    <property type="project" value="InterPro"/>
</dbReference>
<comment type="similarity">
    <text evidence="5 15">Belongs to the cytochrome P450 family.</text>
</comment>
<dbReference type="Pfam" id="PF00067">
    <property type="entry name" value="p450"/>
    <property type="match status" value="1"/>
</dbReference>
<evidence type="ECO:0008006" key="18">
    <source>
        <dbReference type="Google" id="ProtNLM"/>
    </source>
</evidence>
<keyword evidence="8" id="KW-0256">Endoplasmic reticulum</keyword>
<dbReference type="EMBL" id="JANEYG010000012">
    <property type="protein sequence ID" value="KAJ8920819.1"/>
    <property type="molecule type" value="Genomic_DNA"/>
</dbReference>
<evidence type="ECO:0000256" key="5">
    <source>
        <dbReference type="ARBA" id="ARBA00010617"/>
    </source>
</evidence>